<name>A0A0N0IY30_CHRID</name>
<organism evidence="5 6">
    <name type="scientific">Chryseobacterium indologenes</name>
    <name type="common">Flavobacterium indologenes</name>
    <dbReference type="NCBI Taxonomy" id="253"/>
    <lineage>
        <taxon>Bacteria</taxon>
        <taxon>Pseudomonadati</taxon>
        <taxon>Bacteroidota</taxon>
        <taxon>Flavobacteriia</taxon>
        <taxon>Flavobacteriales</taxon>
        <taxon>Weeksellaceae</taxon>
        <taxon>Chryseobacterium group</taxon>
        <taxon>Chryseobacterium</taxon>
    </lineage>
</organism>
<dbReference type="GO" id="GO:0003700">
    <property type="term" value="F:DNA-binding transcription factor activity"/>
    <property type="evidence" value="ECO:0007669"/>
    <property type="project" value="InterPro"/>
</dbReference>
<dbReference type="SMART" id="SM00342">
    <property type="entry name" value="HTH_ARAC"/>
    <property type="match status" value="1"/>
</dbReference>
<evidence type="ECO:0000256" key="2">
    <source>
        <dbReference type="ARBA" id="ARBA00023125"/>
    </source>
</evidence>
<feature type="domain" description="HTH araC/xylS-type" evidence="4">
    <location>
        <begin position="192"/>
        <end position="289"/>
    </location>
</feature>
<evidence type="ECO:0000313" key="6">
    <source>
        <dbReference type="Proteomes" id="UP000037953"/>
    </source>
</evidence>
<evidence type="ECO:0000256" key="1">
    <source>
        <dbReference type="ARBA" id="ARBA00023015"/>
    </source>
</evidence>
<dbReference type="SUPFAM" id="SSF51215">
    <property type="entry name" value="Regulatory protein AraC"/>
    <property type="match status" value="1"/>
</dbReference>
<dbReference type="Gene3D" id="1.10.10.60">
    <property type="entry name" value="Homeodomain-like"/>
    <property type="match status" value="1"/>
</dbReference>
<dbReference type="InterPro" id="IPR003313">
    <property type="entry name" value="AraC-bd"/>
</dbReference>
<dbReference type="Proteomes" id="UP000037953">
    <property type="component" value="Unassembled WGS sequence"/>
</dbReference>
<sequence>MENIKDIEFENVRAPYGCQILQLSRFFKILPQFQQYGKKERINFFISIIVTKGKGKHYVDFKEYVLEEGSILFISPGQIHQYEKDPQYEGQMLIFNQQFFSKQIEEFKLYQSAEFNSAQDILLIPDKVAFNQILTILAILNSEITSPFNFLKEKVIQKLIGIFLLYTQRKNKAEDNGNVYSYNSTSNLSQYLIFKQLLEKHFKQERSVSFYASNMAITSKTLNRIIKYNIQKAAKEAIDERVIIEIKRLLLFEKMSIKQIAYELNFFEPSNLIKYFKKHTGQTPSSFKN</sequence>
<dbReference type="GO" id="GO:0043565">
    <property type="term" value="F:sequence-specific DNA binding"/>
    <property type="evidence" value="ECO:0007669"/>
    <property type="project" value="InterPro"/>
</dbReference>
<dbReference type="EMBL" id="LJOD01000001">
    <property type="protein sequence ID" value="KPE52742.1"/>
    <property type="molecule type" value="Genomic_DNA"/>
</dbReference>
<keyword evidence="3" id="KW-0804">Transcription</keyword>
<dbReference type="PANTHER" id="PTHR43280:SF32">
    <property type="entry name" value="TRANSCRIPTIONAL REGULATORY PROTEIN"/>
    <property type="match status" value="1"/>
</dbReference>
<accession>A0A0N0IY30</accession>
<dbReference type="PANTHER" id="PTHR43280">
    <property type="entry name" value="ARAC-FAMILY TRANSCRIPTIONAL REGULATOR"/>
    <property type="match status" value="1"/>
</dbReference>
<dbReference type="InterPro" id="IPR014710">
    <property type="entry name" value="RmlC-like_jellyroll"/>
</dbReference>
<reference evidence="6" key="2">
    <citation type="submission" date="2015-09" db="EMBL/GenBank/DDBJ databases">
        <title>Draft genome sequence of a multidrug-resistant Chryseobacterium indologenes isolate from Malaysia.</title>
        <authorList>
            <person name="Yu C.Y."/>
            <person name="Ang G.Y."/>
            <person name="Chan K.-G."/>
        </authorList>
    </citation>
    <scope>NUCLEOTIDE SEQUENCE [LARGE SCALE GENOMIC DNA]</scope>
    <source>
        <strain evidence="6">CI_885</strain>
    </source>
</reference>
<dbReference type="Pfam" id="PF02311">
    <property type="entry name" value="AraC_binding"/>
    <property type="match status" value="1"/>
</dbReference>
<dbReference type="PROSITE" id="PS01124">
    <property type="entry name" value="HTH_ARAC_FAMILY_2"/>
    <property type="match status" value="1"/>
</dbReference>
<keyword evidence="2" id="KW-0238">DNA-binding</keyword>
<dbReference type="RefSeq" id="WP_062696305.1">
    <property type="nucleotide sequence ID" value="NZ_LJOD01000001.1"/>
</dbReference>
<dbReference type="InterPro" id="IPR018060">
    <property type="entry name" value="HTH_AraC"/>
</dbReference>
<reference evidence="5 6" key="1">
    <citation type="journal article" date="2015" name="Genom Data">
        <title>Draft genome sequence of a multidrug-resistant Chryseobacterium indologenes isolate from Malaysia.</title>
        <authorList>
            <person name="Yu C.Y."/>
            <person name="Ang G.Y."/>
            <person name="Cheng H.J."/>
            <person name="Cheong Y.M."/>
            <person name="Yin W.F."/>
            <person name="Chan K.G."/>
        </authorList>
    </citation>
    <scope>NUCLEOTIDE SEQUENCE [LARGE SCALE GENOMIC DNA]</scope>
    <source>
        <strain evidence="5 6">CI_885</strain>
    </source>
</reference>
<proteinExistence type="predicted"/>
<dbReference type="Pfam" id="PF12833">
    <property type="entry name" value="HTH_18"/>
    <property type="match status" value="1"/>
</dbReference>
<dbReference type="OrthoDB" id="2666928at2"/>
<dbReference type="Gene3D" id="2.60.120.10">
    <property type="entry name" value="Jelly Rolls"/>
    <property type="match status" value="1"/>
</dbReference>
<comment type="caution">
    <text evidence="5">The sequence shown here is derived from an EMBL/GenBank/DDBJ whole genome shotgun (WGS) entry which is preliminary data.</text>
</comment>
<evidence type="ECO:0000256" key="3">
    <source>
        <dbReference type="ARBA" id="ARBA00023163"/>
    </source>
</evidence>
<dbReference type="PATRIC" id="fig|253.9.peg.354"/>
<dbReference type="AlphaFoldDB" id="A0A0N0IY30"/>
<keyword evidence="1" id="KW-0805">Transcription regulation</keyword>
<dbReference type="InterPro" id="IPR009057">
    <property type="entry name" value="Homeodomain-like_sf"/>
</dbReference>
<dbReference type="InterPro" id="IPR037923">
    <property type="entry name" value="HTH-like"/>
</dbReference>
<evidence type="ECO:0000259" key="4">
    <source>
        <dbReference type="PROSITE" id="PS01124"/>
    </source>
</evidence>
<evidence type="ECO:0000313" key="5">
    <source>
        <dbReference type="EMBL" id="KPE52742.1"/>
    </source>
</evidence>
<dbReference type="SUPFAM" id="SSF46689">
    <property type="entry name" value="Homeodomain-like"/>
    <property type="match status" value="1"/>
</dbReference>
<gene>
    <name evidence="5" type="ORF">AOB46_01680</name>
</gene>
<protein>
    <recommendedName>
        <fullName evidence="4">HTH araC/xylS-type domain-containing protein</fullName>
    </recommendedName>
</protein>